<keyword evidence="1" id="KW-0812">Transmembrane</keyword>
<keyword evidence="1" id="KW-1133">Transmembrane helix</keyword>
<evidence type="ECO:0000313" key="4">
    <source>
        <dbReference type="Proteomes" id="UP000001847"/>
    </source>
</evidence>
<feature type="transmembrane region" description="Helical" evidence="1">
    <location>
        <begin position="29"/>
        <end position="48"/>
    </location>
</feature>
<proteinExistence type="predicted"/>
<evidence type="ECO:0000256" key="1">
    <source>
        <dbReference type="SAM" id="Phobius"/>
    </source>
</evidence>
<accession>B0SLT0</accession>
<reference evidence="3 4" key="1">
    <citation type="journal article" date="2008" name="PLoS ONE">
        <title>Genome sequence of the saprophyte Leptospira biflexa provides insights into the evolution of Leptospira and the pathogenesis of leptospirosis.</title>
        <authorList>
            <person name="Picardeau M."/>
            <person name="Bulach D.M."/>
            <person name="Bouchier C."/>
            <person name="Zuerner R.L."/>
            <person name="Zidane N."/>
            <person name="Wilson P.J."/>
            <person name="Creno S."/>
            <person name="Kuczek E.S."/>
            <person name="Bommezzadri S."/>
            <person name="Davis J.C."/>
            <person name="McGrath A."/>
            <person name="Johnson M.J."/>
            <person name="Boursaux-Eude C."/>
            <person name="Seemann T."/>
            <person name="Rouy Z."/>
            <person name="Coppel R.L."/>
            <person name="Rood J.I."/>
            <person name="Lajus A."/>
            <person name="Davies J.K."/>
            <person name="Medigue C."/>
            <person name="Adler B."/>
        </authorList>
    </citation>
    <scope>NUCLEOTIDE SEQUENCE [LARGE SCALE GENOMIC DNA]</scope>
    <source>
        <strain evidence="4">Patoc 1 / ATCC 23582 / Paris</strain>
    </source>
</reference>
<dbReference type="Gene3D" id="6.10.140.1340">
    <property type="match status" value="1"/>
</dbReference>
<sequence length="89" mass="9873">MGIYGDRLYTIGGMVMFLASTKTWYLERLVFLIAGIFSLVGVTLGAYVSSWWFLLNLLVGINLVVFSTFGFCPMAILLNKLGATPKVRD</sequence>
<dbReference type="KEGG" id="lbi:LEPBI_I0855"/>
<keyword evidence="1" id="KW-0472">Membrane</keyword>
<gene>
    <name evidence="3" type="ordered locus">LEPBI_I0855</name>
</gene>
<dbReference type="InterPro" id="IPR021309">
    <property type="entry name" value="YgaP-like_TM"/>
</dbReference>
<dbReference type="Proteomes" id="UP000001847">
    <property type="component" value="Chromosome I"/>
</dbReference>
<keyword evidence="4" id="KW-1185">Reference proteome</keyword>
<dbReference type="HOGENOM" id="CLU_190060_0_0_12"/>
<dbReference type="STRING" id="456481.LEPBI_I0855"/>
<dbReference type="AlphaFoldDB" id="B0SLT0"/>
<feature type="domain" description="Inner membrane protein YgaP-like transmembrane" evidence="2">
    <location>
        <begin position="26"/>
        <end position="79"/>
    </location>
</feature>
<name>B0SLT0_LEPBP</name>
<feature type="transmembrane region" description="Helical" evidence="1">
    <location>
        <begin position="54"/>
        <end position="78"/>
    </location>
</feature>
<evidence type="ECO:0000313" key="3">
    <source>
        <dbReference type="EMBL" id="ABZ96982.1"/>
    </source>
</evidence>
<evidence type="ECO:0000259" key="2">
    <source>
        <dbReference type="Pfam" id="PF11127"/>
    </source>
</evidence>
<dbReference type="EMBL" id="CP000786">
    <property type="protein sequence ID" value="ABZ96982.1"/>
    <property type="molecule type" value="Genomic_DNA"/>
</dbReference>
<dbReference type="Pfam" id="PF11127">
    <property type="entry name" value="YgaP-like_TM"/>
    <property type="match status" value="1"/>
</dbReference>
<organism evidence="3 4">
    <name type="scientific">Leptospira biflexa serovar Patoc (strain Patoc 1 / ATCC 23582 / Paris)</name>
    <dbReference type="NCBI Taxonomy" id="456481"/>
    <lineage>
        <taxon>Bacteria</taxon>
        <taxon>Pseudomonadati</taxon>
        <taxon>Spirochaetota</taxon>
        <taxon>Spirochaetia</taxon>
        <taxon>Leptospirales</taxon>
        <taxon>Leptospiraceae</taxon>
        <taxon>Leptospira</taxon>
    </lineage>
</organism>
<protein>
    <recommendedName>
        <fullName evidence="2">Inner membrane protein YgaP-like transmembrane domain-containing protein</fullName>
    </recommendedName>
</protein>